<gene>
    <name evidence="1" type="ORF">LCGC14_2418650</name>
</gene>
<name>A0A0F9EJN7_9ZZZZ</name>
<evidence type="ECO:0000313" key="1">
    <source>
        <dbReference type="EMBL" id="KKL24108.1"/>
    </source>
</evidence>
<accession>A0A0F9EJN7</accession>
<reference evidence="1" key="1">
    <citation type="journal article" date="2015" name="Nature">
        <title>Complex archaea that bridge the gap between prokaryotes and eukaryotes.</title>
        <authorList>
            <person name="Spang A."/>
            <person name="Saw J.H."/>
            <person name="Jorgensen S.L."/>
            <person name="Zaremba-Niedzwiedzka K."/>
            <person name="Martijn J."/>
            <person name="Lind A.E."/>
            <person name="van Eijk R."/>
            <person name="Schleper C."/>
            <person name="Guy L."/>
            <person name="Ettema T.J."/>
        </authorList>
    </citation>
    <scope>NUCLEOTIDE SEQUENCE</scope>
</reference>
<protein>
    <submittedName>
        <fullName evidence="1">Uncharacterized protein</fullName>
    </submittedName>
</protein>
<proteinExistence type="predicted"/>
<comment type="caution">
    <text evidence="1">The sequence shown here is derived from an EMBL/GenBank/DDBJ whole genome shotgun (WGS) entry which is preliminary data.</text>
</comment>
<dbReference type="AlphaFoldDB" id="A0A0F9EJN7"/>
<dbReference type="EMBL" id="LAZR01036717">
    <property type="protein sequence ID" value="KKL24108.1"/>
    <property type="molecule type" value="Genomic_DNA"/>
</dbReference>
<sequence length="64" mass="7467">MWSFKTKPRRKNMMKITLTDGQEFTGKASGNVGASPWVHVDIGTELIYYPLHRIRDVRTWSEVE</sequence>
<organism evidence="1">
    <name type="scientific">marine sediment metagenome</name>
    <dbReference type="NCBI Taxonomy" id="412755"/>
    <lineage>
        <taxon>unclassified sequences</taxon>
        <taxon>metagenomes</taxon>
        <taxon>ecological metagenomes</taxon>
    </lineage>
</organism>